<comment type="similarity">
    <text evidence="6">Belongs to the tRNA(Ile)-lysidine synthase family.</text>
</comment>
<dbReference type="HAMAP" id="MF_01161">
    <property type="entry name" value="tRNA_Ile_lys_synt"/>
    <property type="match status" value="1"/>
</dbReference>
<comment type="function">
    <text evidence="6">Ligates lysine onto the cytidine present at position 34 of the AUA codon-specific tRNA(Ile) that contains the anticodon CAU, in an ATP-dependent manner. Cytidine is converted to lysidine, thus changing the amino acid specificity of the tRNA from methionine to isoleucine.</text>
</comment>
<evidence type="ECO:0000256" key="5">
    <source>
        <dbReference type="ARBA" id="ARBA00048539"/>
    </source>
</evidence>
<keyword evidence="1 6" id="KW-0436">Ligase</keyword>
<dbReference type="EMBL" id="FOWZ01000001">
    <property type="protein sequence ID" value="SFO97627.1"/>
    <property type="molecule type" value="Genomic_DNA"/>
</dbReference>
<dbReference type="Proteomes" id="UP000199331">
    <property type="component" value="Unassembled WGS sequence"/>
</dbReference>
<feature type="binding site" evidence="6">
    <location>
        <begin position="30"/>
        <end position="35"/>
    </location>
    <ligand>
        <name>ATP</name>
        <dbReference type="ChEBI" id="CHEBI:30616"/>
    </ligand>
</feature>
<dbReference type="GO" id="GO:0032267">
    <property type="term" value="F:tRNA(Ile)-lysidine synthase activity"/>
    <property type="evidence" value="ECO:0007669"/>
    <property type="project" value="UniProtKB-EC"/>
</dbReference>
<dbReference type="EC" id="6.3.4.19" evidence="6"/>
<dbReference type="RefSeq" id="WP_245755764.1">
    <property type="nucleotide sequence ID" value="NZ_FOWZ01000001.1"/>
</dbReference>
<dbReference type="GO" id="GO:0006400">
    <property type="term" value="P:tRNA modification"/>
    <property type="evidence" value="ECO:0007669"/>
    <property type="project" value="UniProtKB-UniRule"/>
</dbReference>
<comment type="domain">
    <text evidence="6">The N-terminal region contains the highly conserved SGGXDS motif, predicted to be a P-loop motif involved in ATP binding.</text>
</comment>
<dbReference type="InterPro" id="IPR014729">
    <property type="entry name" value="Rossmann-like_a/b/a_fold"/>
</dbReference>
<sequence length="314" mass="34554">MAIAGELIDRFLGDLNRLRLDHEVLGLAVSGGADSMAMLLLAAEALDTERLAVATVDHGLRPEAAQECALVADACRKLGVDCDILKVTVAEGNTQVQARIARYAALGEWARERGIEAIATAHHADDQAETLLMRINRGSGLGGLAGIRSRTRIEGCDADILRPLLEFRRDELRTIVEASDFDFVDDPSNHDERYDRVRMRKALAEADWLDAAALARSAAHLEEAERTLQSLADMSWEGSAEVSDDEVRVPYTNLLDTNARIVRRAMTTLGATITLGEVIEFLKTGRERANIAGILVERRDDSYYCSKEPPRRSD</sequence>
<comment type="subcellular location">
    <subcellularLocation>
        <location evidence="6">Cytoplasm</location>
    </subcellularLocation>
</comment>
<evidence type="ECO:0000256" key="3">
    <source>
        <dbReference type="ARBA" id="ARBA00022741"/>
    </source>
</evidence>
<feature type="domain" description="tRNA(Ile)-lysidine/2-thiocytidine synthase N-terminal" evidence="7">
    <location>
        <begin position="27"/>
        <end position="201"/>
    </location>
</feature>
<proteinExistence type="inferred from homology"/>
<dbReference type="InterPro" id="IPR012795">
    <property type="entry name" value="tRNA_Ile_lys_synt_N"/>
</dbReference>
<dbReference type="AlphaFoldDB" id="A0A1I5LKF9"/>
<name>A0A1I5LKF9_9SPHN</name>
<protein>
    <recommendedName>
        <fullName evidence="6">tRNA(Ile)-lysidine synthase</fullName>
        <ecNumber evidence="6">6.3.4.19</ecNumber>
    </recommendedName>
    <alternativeName>
        <fullName evidence="6">tRNA(Ile)-2-lysyl-cytidine synthase</fullName>
    </alternativeName>
    <alternativeName>
        <fullName evidence="6">tRNA(Ile)-lysidine synthetase</fullName>
    </alternativeName>
</protein>
<keyword evidence="4 6" id="KW-0067">ATP-binding</keyword>
<evidence type="ECO:0000256" key="1">
    <source>
        <dbReference type="ARBA" id="ARBA00022598"/>
    </source>
</evidence>
<evidence type="ECO:0000256" key="4">
    <source>
        <dbReference type="ARBA" id="ARBA00022840"/>
    </source>
</evidence>
<reference evidence="9" key="1">
    <citation type="submission" date="2016-10" db="EMBL/GenBank/DDBJ databases">
        <authorList>
            <person name="Varghese N."/>
            <person name="Submissions S."/>
        </authorList>
    </citation>
    <scope>NUCLEOTIDE SEQUENCE [LARGE SCALE GENOMIC DNA]</scope>
    <source>
        <strain evidence="9">CGMCC 1.7715</strain>
    </source>
</reference>
<dbReference type="NCBIfam" id="TIGR02432">
    <property type="entry name" value="lysidine_TilS_N"/>
    <property type="match status" value="1"/>
</dbReference>
<gene>
    <name evidence="6" type="primary">tilS</name>
    <name evidence="8" type="ORF">SAMN04488060_1070</name>
</gene>
<dbReference type="GO" id="GO:0005524">
    <property type="term" value="F:ATP binding"/>
    <property type="evidence" value="ECO:0007669"/>
    <property type="project" value="UniProtKB-UniRule"/>
</dbReference>
<keyword evidence="9" id="KW-1185">Reference proteome</keyword>
<dbReference type="PANTHER" id="PTHR43033:SF5">
    <property type="entry name" value="TRNA(ILE)-LYSIDINE SYNTHETASE"/>
    <property type="match status" value="1"/>
</dbReference>
<dbReference type="STRING" id="604088.SAMN04488060_1070"/>
<dbReference type="Gene3D" id="3.40.50.620">
    <property type="entry name" value="HUPs"/>
    <property type="match status" value="1"/>
</dbReference>
<keyword evidence="2 6" id="KW-0819">tRNA processing</keyword>
<organism evidence="8 9">
    <name type="scientific">Qipengyuania nanhaisediminis</name>
    <dbReference type="NCBI Taxonomy" id="604088"/>
    <lineage>
        <taxon>Bacteria</taxon>
        <taxon>Pseudomonadati</taxon>
        <taxon>Pseudomonadota</taxon>
        <taxon>Alphaproteobacteria</taxon>
        <taxon>Sphingomonadales</taxon>
        <taxon>Erythrobacteraceae</taxon>
        <taxon>Qipengyuania</taxon>
    </lineage>
</organism>
<dbReference type="InterPro" id="IPR012094">
    <property type="entry name" value="tRNA_Ile_lys_synt"/>
</dbReference>
<dbReference type="SUPFAM" id="SSF52402">
    <property type="entry name" value="Adenine nucleotide alpha hydrolases-like"/>
    <property type="match status" value="1"/>
</dbReference>
<keyword evidence="6" id="KW-0963">Cytoplasm</keyword>
<dbReference type="InterPro" id="IPR011063">
    <property type="entry name" value="TilS/TtcA_N"/>
</dbReference>
<dbReference type="Pfam" id="PF01171">
    <property type="entry name" value="ATP_bind_3"/>
    <property type="match status" value="1"/>
</dbReference>
<dbReference type="PANTHER" id="PTHR43033">
    <property type="entry name" value="TRNA(ILE)-LYSIDINE SYNTHASE-RELATED"/>
    <property type="match status" value="1"/>
</dbReference>
<evidence type="ECO:0000256" key="6">
    <source>
        <dbReference type="HAMAP-Rule" id="MF_01161"/>
    </source>
</evidence>
<comment type="catalytic activity">
    <reaction evidence="5 6">
        <text>cytidine(34) in tRNA(Ile2) + L-lysine + ATP = lysidine(34) in tRNA(Ile2) + AMP + diphosphate + H(+)</text>
        <dbReference type="Rhea" id="RHEA:43744"/>
        <dbReference type="Rhea" id="RHEA-COMP:10625"/>
        <dbReference type="Rhea" id="RHEA-COMP:10670"/>
        <dbReference type="ChEBI" id="CHEBI:15378"/>
        <dbReference type="ChEBI" id="CHEBI:30616"/>
        <dbReference type="ChEBI" id="CHEBI:32551"/>
        <dbReference type="ChEBI" id="CHEBI:33019"/>
        <dbReference type="ChEBI" id="CHEBI:82748"/>
        <dbReference type="ChEBI" id="CHEBI:83665"/>
        <dbReference type="ChEBI" id="CHEBI:456215"/>
        <dbReference type="EC" id="6.3.4.19"/>
    </reaction>
</comment>
<keyword evidence="3 6" id="KW-0547">Nucleotide-binding</keyword>
<evidence type="ECO:0000259" key="7">
    <source>
        <dbReference type="Pfam" id="PF01171"/>
    </source>
</evidence>
<evidence type="ECO:0000313" key="9">
    <source>
        <dbReference type="Proteomes" id="UP000199331"/>
    </source>
</evidence>
<dbReference type="CDD" id="cd01992">
    <property type="entry name" value="TilS_N"/>
    <property type="match status" value="1"/>
</dbReference>
<evidence type="ECO:0000256" key="2">
    <source>
        <dbReference type="ARBA" id="ARBA00022694"/>
    </source>
</evidence>
<dbReference type="GO" id="GO:0005737">
    <property type="term" value="C:cytoplasm"/>
    <property type="evidence" value="ECO:0007669"/>
    <property type="project" value="UniProtKB-SubCell"/>
</dbReference>
<evidence type="ECO:0000313" key="8">
    <source>
        <dbReference type="EMBL" id="SFO97627.1"/>
    </source>
</evidence>
<accession>A0A1I5LKF9</accession>